<name>A0A4C1ZR93_EUMVA</name>
<dbReference type="EMBL" id="BGZK01002043">
    <property type="protein sequence ID" value="GBP89902.1"/>
    <property type="molecule type" value="Genomic_DNA"/>
</dbReference>
<comment type="caution">
    <text evidence="1">The sequence shown here is derived from an EMBL/GenBank/DDBJ whole genome shotgun (WGS) entry which is preliminary data.</text>
</comment>
<sequence>MDANPKKNEISETHHDRTRATEACIIQLVSRGKCTAGCVAVLSYVLMQYFDVIMRPLRAVSFGGTGRRRVAGHVRGYRSSYWKGCTLPLRDIQLLNNNPRSGSSAQRHLAAAARLAAYYGAFKSAAFRFIL</sequence>
<dbReference type="AlphaFoldDB" id="A0A4C1ZR93"/>
<dbReference type="Proteomes" id="UP000299102">
    <property type="component" value="Unassembled WGS sequence"/>
</dbReference>
<gene>
    <name evidence="1" type="ORF">EVAR_66177_1</name>
</gene>
<organism evidence="1 2">
    <name type="scientific">Eumeta variegata</name>
    <name type="common">Bagworm moth</name>
    <name type="synonym">Eumeta japonica</name>
    <dbReference type="NCBI Taxonomy" id="151549"/>
    <lineage>
        <taxon>Eukaryota</taxon>
        <taxon>Metazoa</taxon>
        <taxon>Ecdysozoa</taxon>
        <taxon>Arthropoda</taxon>
        <taxon>Hexapoda</taxon>
        <taxon>Insecta</taxon>
        <taxon>Pterygota</taxon>
        <taxon>Neoptera</taxon>
        <taxon>Endopterygota</taxon>
        <taxon>Lepidoptera</taxon>
        <taxon>Glossata</taxon>
        <taxon>Ditrysia</taxon>
        <taxon>Tineoidea</taxon>
        <taxon>Psychidae</taxon>
        <taxon>Oiketicinae</taxon>
        <taxon>Eumeta</taxon>
    </lineage>
</organism>
<evidence type="ECO:0000313" key="2">
    <source>
        <dbReference type="Proteomes" id="UP000299102"/>
    </source>
</evidence>
<evidence type="ECO:0000313" key="1">
    <source>
        <dbReference type="EMBL" id="GBP89902.1"/>
    </source>
</evidence>
<accession>A0A4C1ZR93</accession>
<protein>
    <submittedName>
        <fullName evidence="1">Uncharacterized protein</fullName>
    </submittedName>
</protein>
<reference evidence="1 2" key="1">
    <citation type="journal article" date="2019" name="Commun. Biol.">
        <title>The bagworm genome reveals a unique fibroin gene that provides high tensile strength.</title>
        <authorList>
            <person name="Kono N."/>
            <person name="Nakamura H."/>
            <person name="Ohtoshi R."/>
            <person name="Tomita M."/>
            <person name="Numata K."/>
            <person name="Arakawa K."/>
        </authorList>
    </citation>
    <scope>NUCLEOTIDE SEQUENCE [LARGE SCALE GENOMIC DNA]</scope>
</reference>
<keyword evidence="2" id="KW-1185">Reference proteome</keyword>
<proteinExistence type="predicted"/>